<evidence type="ECO:0000313" key="3">
    <source>
        <dbReference type="Proteomes" id="UP001408789"/>
    </source>
</evidence>
<feature type="compositionally biased region" description="Low complexity" evidence="1">
    <location>
        <begin position="81"/>
        <end position="98"/>
    </location>
</feature>
<proteinExistence type="predicted"/>
<organism evidence="2 3">
    <name type="scientific">Deinandra increscens subsp. villosa</name>
    <dbReference type="NCBI Taxonomy" id="3103831"/>
    <lineage>
        <taxon>Eukaryota</taxon>
        <taxon>Viridiplantae</taxon>
        <taxon>Streptophyta</taxon>
        <taxon>Embryophyta</taxon>
        <taxon>Tracheophyta</taxon>
        <taxon>Spermatophyta</taxon>
        <taxon>Magnoliopsida</taxon>
        <taxon>eudicotyledons</taxon>
        <taxon>Gunneridae</taxon>
        <taxon>Pentapetalae</taxon>
        <taxon>asterids</taxon>
        <taxon>campanulids</taxon>
        <taxon>Asterales</taxon>
        <taxon>Asteraceae</taxon>
        <taxon>Asteroideae</taxon>
        <taxon>Heliantheae alliance</taxon>
        <taxon>Madieae</taxon>
        <taxon>Madiinae</taxon>
        <taxon>Deinandra</taxon>
    </lineage>
</organism>
<dbReference type="EMBL" id="JBCNJP010000025">
    <property type="protein sequence ID" value="KAK9054076.1"/>
    <property type="molecule type" value="Genomic_DNA"/>
</dbReference>
<feature type="region of interest" description="Disordered" evidence="1">
    <location>
        <begin position="73"/>
        <end position="100"/>
    </location>
</feature>
<dbReference type="AlphaFoldDB" id="A0AAP0GLS4"/>
<protein>
    <submittedName>
        <fullName evidence="2">Uncharacterized protein</fullName>
    </submittedName>
</protein>
<feature type="region of interest" description="Disordered" evidence="1">
    <location>
        <begin position="1"/>
        <end position="30"/>
    </location>
</feature>
<accession>A0AAP0GLS4</accession>
<keyword evidence="3" id="KW-1185">Reference proteome</keyword>
<dbReference type="PANTHER" id="PTHR46695">
    <property type="entry name" value="ZINC FINGER CCCH DOMAIN-CONTAINING PROTEIN 44-RELATED"/>
    <property type="match status" value="1"/>
</dbReference>
<dbReference type="Proteomes" id="UP001408789">
    <property type="component" value="Unassembled WGS sequence"/>
</dbReference>
<dbReference type="Gene3D" id="3.30.40.10">
    <property type="entry name" value="Zinc/RING finger domain, C3HC4 (zinc finger)"/>
    <property type="match status" value="1"/>
</dbReference>
<reference evidence="2 3" key="1">
    <citation type="submission" date="2024-04" db="EMBL/GenBank/DDBJ databases">
        <title>The reference genome of an endangered Asteraceae, Deinandra increscens subsp. villosa, native to the Central Coast of California.</title>
        <authorList>
            <person name="Guilliams M."/>
            <person name="Hasenstab-Lehman K."/>
            <person name="Meyer R."/>
            <person name="Mcevoy S."/>
        </authorList>
    </citation>
    <scope>NUCLEOTIDE SEQUENCE [LARGE SCALE GENOMIC DNA]</scope>
    <source>
        <tissue evidence="2">Leaf</tissue>
    </source>
</reference>
<evidence type="ECO:0000256" key="1">
    <source>
        <dbReference type="SAM" id="MobiDB-lite"/>
    </source>
</evidence>
<gene>
    <name evidence="2" type="ORF">SSX86_025152</name>
</gene>
<dbReference type="PANTHER" id="PTHR46695:SF4">
    <property type="entry name" value="ZINC FINGER CCCH DOMAIN-CONTAINING PROTEIN 44"/>
    <property type="match status" value="1"/>
</dbReference>
<evidence type="ECO:0000313" key="2">
    <source>
        <dbReference type="EMBL" id="KAK9054076.1"/>
    </source>
</evidence>
<comment type="caution">
    <text evidence="2">The sequence shown here is derived from an EMBL/GenBank/DDBJ whole genome shotgun (WGS) entry which is preliminary data.</text>
</comment>
<feature type="compositionally biased region" description="Basic and acidic residues" evidence="1">
    <location>
        <begin position="9"/>
        <end position="30"/>
    </location>
</feature>
<name>A0AAP0GLS4_9ASTR</name>
<dbReference type="InterPro" id="IPR013083">
    <property type="entry name" value="Znf_RING/FYVE/PHD"/>
</dbReference>
<sequence>MRTWSDGGEEIRAADERKGRGVRRWGREESHISDRIQPIGDGSKVVGGAVDAVEVAADGLKMKELGGGASELVKRKRGRPAKAQAKPPAVKPAVTKPPLGKKIKEEDEDVCFICFDGGSLVLCDHQYVSIPRLI</sequence>